<keyword evidence="3" id="KW-0804">Transcription</keyword>
<dbReference type="PANTHER" id="PTHR30514:SF1">
    <property type="entry name" value="HTH-TYPE TRANSCRIPTIONAL REGULATOR HEXR-RELATED"/>
    <property type="match status" value="1"/>
</dbReference>
<dbReference type="InterPro" id="IPR035472">
    <property type="entry name" value="RpiR-like_SIS"/>
</dbReference>
<evidence type="ECO:0000259" key="5">
    <source>
        <dbReference type="PROSITE" id="PS51464"/>
    </source>
</evidence>
<evidence type="ECO:0000256" key="3">
    <source>
        <dbReference type="ARBA" id="ARBA00023163"/>
    </source>
</evidence>
<reference evidence="6 7" key="1">
    <citation type="submission" date="2016-10" db="EMBL/GenBank/DDBJ databases">
        <authorList>
            <person name="de Groot N.N."/>
        </authorList>
    </citation>
    <scope>NUCLEOTIDE SEQUENCE [LARGE SCALE GENOMIC DNA]</scope>
    <source>
        <strain evidence="6 7">CGMCC 1.6134</strain>
    </source>
</reference>
<dbReference type="RefSeq" id="WP_090925152.1">
    <property type="nucleotide sequence ID" value="NZ_FOTY01000001.1"/>
</dbReference>
<evidence type="ECO:0000313" key="6">
    <source>
        <dbReference type="EMBL" id="SFL48673.1"/>
    </source>
</evidence>
<dbReference type="InterPro" id="IPR036388">
    <property type="entry name" value="WH-like_DNA-bd_sf"/>
</dbReference>
<sequence length="285" mass="32038">MNDDNTTQVLHRIRSSYRQLSEKEQLIADYILKHPESIVHSTINQIADDLMVADATVFRFCKRLGFKGYQALKIALASELVHPIQDIHEEINETDSEMDIMTKVFQANMNAVQFTKEIQESTGFKQVLDHILNADQLHFYGNGGSGITAQDGLHKFIRTGIPCFAYTDTHMQLMAASQLTEKDVVFFISHTGANNDLLEVVETAKENGAVTIGITNLAKSPLSKQVDVCLYTTSEETDYRSEALSSRIAELSLLDALYVNYSVKTKDKTQQAVNKMRKAISKRRV</sequence>
<dbReference type="Pfam" id="PF01380">
    <property type="entry name" value="SIS"/>
    <property type="match status" value="1"/>
</dbReference>
<evidence type="ECO:0000313" key="7">
    <source>
        <dbReference type="Proteomes" id="UP000199668"/>
    </source>
</evidence>
<name>A0A1I4I3Y1_9BACI</name>
<accession>A0A1I4I3Y1</accession>
<dbReference type="AlphaFoldDB" id="A0A1I4I3Y1"/>
<dbReference type="Gene3D" id="1.10.10.10">
    <property type="entry name" value="Winged helix-like DNA-binding domain superfamily/Winged helix DNA-binding domain"/>
    <property type="match status" value="1"/>
</dbReference>
<dbReference type="PANTHER" id="PTHR30514">
    <property type="entry name" value="GLUCOKINASE"/>
    <property type="match status" value="1"/>
</dbReference>
<gene>
    <name evidence="6" type="ORF">SAMN04488054_101181</name>
</gene>
<dbReference type="GO" id="GO:0097367">
    <property type="term" value="F:carbohydrate derivative binding"/>
    <property type="evidence" value="ECO:0007669"/>
    <property type="project" value="InterPro"/>
</dbReference>
<dbReference type="SUPFAM" id="SSF46689">
    <property type="entry name" value="Homeodomain-like"/>
    <property type="match status" value="1"/>
</dbReference>
<dbReference type="CDD" id="cd05013">
    <property type="entry name" value="SIS_RpiR"/>
    <property type="match status" value="1"/>
</dbReference>
<organism evidence="6 7">
    <name type="scientific">Salibacterium qingdaonense</name>
    <dbReference type="NCBI Taxonomy" id="266892"/>
    <lineage>
        <taxon>Bacteria</taxon>
        <taxon>Bacillati</taxon>
        <taxon>Bacillota</taxon>
        <taxon>Bacilli</taxon>
        <taxon>Bacillales</taxon>
        <taxon>Bacillaceae</taxon>
    </lineage>
</organism>
<dbReference type="OrthoDB" id="3684496at2"/>
<feature type="domain" description="HTH rpiR-type" evidence="4">
    <location>
        <begin position="7"/>
        <end position="83"/>
    </location>
</feature>
<dbReference type="GO" id="GO:0003677">
    <property type="term" value="F:DNA binding"/>
    <property type="evidence" value="ECO:0007669"/>
    <property type="project" value="UniProtKB-KW"/>
</dbReference>
<dbReference type="InterPro" id="IPR001347">
    <property type="entry name" value="SIS_dom"/>
</dbReference>
<dbReference type="Gene3D" id="3.40.50.10490">
    <property type="entry name" value="Glucose-6-phosphate isomerase like protein, domain 1"/>
    <property type="match status" value="1"/>
</dbReference>
<dbReference type="Pfam" id="PF01418">
    <property type="entry name" value="HTH_6"/>
    <property type="match status" value="1"/>
</dbReference>
<dbReference type="InterPro" id="IPR000281">
    <property type="entry name" value="HTH_RpiR"/>
</dbReference>
<evidence type="ECO:0000259" key="4">
    <source>
        <dbReference type="PROSITE" id="PS51071"/>
    </source>
</evidence>
<dbReference type="PROSITE" id="PS51464">
    <property type="entry name" value="SIS"/>
    <property type="match status" value="1"/>
</dbReference>
<evidence type="ECO:0000256" key="2">
    <source>
        <dbReference type="ARBA" id="ARBA00023125"/>
    </source>
</evidence>
<dbReference type="Proteomes" id="UP000199668">
    <property type="component" value="Unassembled WGS sequence"/>
</dbReference>
<dbReference type="InterPro" id="IPR046348">
    <property type="entry name" value="SIS_dom_sf"/>
</dbReference>
<dbReference type="GO" id="GO:0003700">
    <property type="term" value="F:DNA-binding transcription factor activity"/>
    <property type="evidence" value="ECO:0007669"/>
    <property type="project" value="InterPro"/>
</dbReference>
<protein>
    <submittedName>
        <fullName evidence="6">Transcriptional regulator, RpiR family</fullName>
    </submittedName>
</protein>
<keyword evidence="2" id="KW-0238">DNA-binding</keyword>
<dbReference type="EMBL" id="FOTY01000001">
    <property type="protein sequence ID" value="SFL48673.1"/>
    <property type="molecule type" value="Genomic_DNA"/>
</dbReference>
<evidence type="ECO:0000256" key="1">
    <source>
        <dbReference type="ARBA" id="ARBA00023015"/>
    </source>
</evidence>
<proteinExistence type="predicted"/>
<dbReference type="InterPro" id="IPR047640">
    <property type="entry name" value="RpiR-like"/>
</dbReference>
<feature type="domain" description="SIS" evidence="5">
    <location>
        <begin position="127"/>
        <end position="267"/>
    </location>
</feature>
<keyword evidence="1" id="KW-0805">Transcription regulation</keyword>
<dbReference type="InterPro" id="IPR009057">
    <property type="entry name" value="Homeodomain-like_sf"/>
</dbReference>
<keyword evidence="7" id="KW-1185">Reference proteome</keyword>
<dbReference type="SUPFAM" id="SSF53697">
    <property type="entry name" value="SIS domain"/>
    <property type="match status" value="1"/>
</dbReference>
<dbReference type="GO" id="GO:1901135">
    <property type="term" value="P:carbohydrate derivative metabolic process"/>
    <property type="evidence" value="ECO:0007669"/>
    <property type="project" value="InterPro"/>
</dbReference>
<dbReference type="STRING" id="266892.SAMN04488054_101181"/>
<dbReference type="PROSITE" id="PS51071">
    <property type="entry name" value="HTH_RPIR"/>
    <property type="match status" value="1"/>
</dbReference>